<dbReference type="Gene3D" id="6.10.280.50">
    <property type="match status" value="1"/>
</dbReference>
<name>A0A8H9IBT3_9ALTE</name>
<evidence type="ECO:0000313" key="2">
    <source>
        <dbReference type="Proteomes" id="UP000622604"/>
    </source>
</evidence>
<reference evidence="1" key="1">
    <citation type="journal article" date="2014" name="Int. J. Syst. Evol. Microbiol.">
        <title>Complete genome sequence of Corynebacterium casei LMG S-19264T (=DSM 44701T), isolated from a smear-ripened cheese.</title>
        <authorList>
            <consortium name="US DOE Joint Genome Institute (JGI-PGF)"/>
            <person name="Walter F."/>
            <person name="Albersmeier A."/>
            <person name="Kalinowski J."/>
            <person name="Ruckert C."/>
        </authorList>
    </citation>
    <scope>NUCLEOTIDE SEQUENCE</scope>
    <source>
        <strain evidence="1">KCTC 32337</strain>
    </source>
</reference>
<dbReference type="AlphaFoldDB" id="A0A8H9IBT3"/>
<dbReference type="Proteomes" id="UP000622604">
    <property type="component" value="Unassembled WGS sequence"/>
</dbReference>
<protein>
    <recommendedName>
        <fullName evidence="3">DUF465 domain-containing protein</fullName>
    </recommendedName>
</protein>
<dbReference type="InterPro" id="IPR038444">
    <property type="entry name" value="DUF465_sf"/>
</dbReference>
<dbReference type="Pfam" id="PF04325">
    <property type="entry name" value="DUF465"/>
    <property type="match status" value="1"/>
</dbReference>
<evidence type="ECO:0008006" key="3">
    <source>
        <dbReference type="Google" id="ProtNLM"/>
    </source>
</evidence>
<evidence type="ECO:0000313" key="1">
    <source>
        <dbReference type="EMBL" id="GGZ68375.1"/>
    </source>
</evidence>
<dbReference type="RefSeq" id="WP_191866382.1">
    <property type="nucleotide sequence ID" value="NZ_BMZC01000007.1"/>
</dbReference>
<sequence length="80" mass="9167">MLGESHALLVEFPAHKATIEALGQSDQAFTSQMQKYDALDNEIRELELSNSPIEDNEMHQMKHQRSILKDQLYQCLLHAS</sequence>
<accession>A0A8H9IBT3</accession>
<organism evidence="1 2">
    <name type="scientific">Paraglaciecola chathamensis</name>
    <dbReference type="NCBI Taxonomy" id="368405"/>
    <lineage>
        <taxon>Bacteria</taxon>
        <taxon>Pseudomonadati</taxon>
        <taxon>Pseudomonadota</taxon>
        <taxon>Gammaproteobacteria</taxon>
        <taxon>Alteromonadales</taxon>
        <taxon>Alteromonadaceae</taxon>
        <taxon>Paraglaciecola</taxon>
    </lineage>
</organism>
<dbReference type="EMBL" id="BMZC01000007">
    <property type="protein sequence ID" value="GGZ68375.1"/>
    <property type="molecule type" value="Genomic_DNA"/>
</dbReference>
<dbReference type="InterPro" id="IPR007420">
    <property type="entry name" value="DUF465"/>
</dbReference>
<comment type="caution">
    <text evidence="1">The sequence shown here is derived from an EMBL/GenBank/DDBJ whole genome shotgun (WGS) entry which is preliminary data.</text>
</comment>
<reference evidence="1" key="2">
    <citation type="submission" date="2020-09" db="EMBL/GenBank/DDBJ databases">
        <authorList>
            <person name="Sun Q."/>
            <person name="Kim S."/>
        </authorList>
    </citation>
    <scope>NUCLEOTIDE SEQUENCE</scope>
    <source>
        <strain evidence="1">KCTC 32337</strain>
    </source>
</reference>
<proteinExistence type="predicted"/>
<gene>
    <name evidence="1" type="ORF">GCM10011274_28750</name>
</gene>